<sequence>MMEKADLLKTEKFAKNMVLAATEEGLTIKEICYAADMAKEISENSIVEKGSIERTDFLSNHTVD</sequence>
<reference evidence="1" key="1">
    <citation type="journal article" date="2021" name="Proc. Natl. Acad. Sci. U.S.A.">
        <title>A Catalog of Tens of Thousands of Viruses from Human Metagenomes Reveals Hidden Associations with Chronic Diseases.</title>
        <authorList>
            <person name="Tisza M.J."/>
            <person name="Buck C.B."/>
        </authorList>
    </citation>
    <scope>NUCLEOTIDE SEQUENCE</scope>
    <source>
        <strain evidence="1">Cto3L1</strain>
    </source>
</reference>
<proteinExistence type="predicted"/>
<name>A0A8S5SQC6_9CAUD</name>
<accession>A0A8S5SQC6</accession>
<protein>
    <submittedName>
        <fullName evidence="1">Uncharacterized protein</fullName>
    </submittedName>
</protein>
<dbReference type="EMBL" id="BK032650">
    <property type="protein sequence ID" value="DAF53253.1"/>
    <property type="molecule type" value="Genomic_DNA"/>
</dbReference>
<evidence type="ECO:0000313" key="1">
    <source>
        <dbReference type="EMBL" id="DAF53253.1"/>
    </source>
</evidence>
<organism evidence="1">
    <name type="scientific">Siphoviridae sp. cto3L1</name>
    <dbReference type="NCBI Taxonomy" id="2827942"/>
    <lineage>
        <taxon>Viruses</taxon>
        <taxon>Duplodnaviria</taxon>
        <taxon>Heunggongvirae</taxon>
        <taxon>Uroviricota</taxon>
        <taxon>Caudoviricetes</taxon>
    </lineage>
</organism>